<dbReference type="EMBL" id="UHDS01000001">
    <property type="protein sequence ID" value="SUM53781.1"/>
    <property type="molecule type" value="Genomic_DNA"/>
</dbReference>
<name>A0A380GH46_9STAP</name>
<dbReference type="Proteomes" id="UP000254412">
    <property type="component" value="Unassembled WGS sequence"/>
</dbReference>
<sequence length="118" mass="13498">MFVNEFINEWINAEKNEDVQLLTDLLNEDFIGVGPVGFILSKQQWIDRYKNGLKNEDFNFEIISERSHDNSTIIIGTQSQKGNFKGHNIDGTFRVTLILNNNQENLSLLGVHLCSVND</sequence>
<evidence type="ECO:0000313" key="1">
    <source>
        <dbReference type="EMBL" id="SUM53781.1"/>
    </source>
</evidence>
<proteinExistence type="predicted"/>
<dbReference type="Pfam" id="PF14534">
    <property type="entry name" value="DUF4440"/>
    <property type="match status" value="1"/>
</dbReference>
<organism evidence="1 2">
    <name type="scientific">Staphylococcus nepalensis</name>
    <dbReference type="NCBI Taxonomy" id="214473"/>
    <lineage>
        <taxon>Bacteria</taxon>
        <taxon>Bacillati</taxon>
        <taxon>Bacillota</taxon>
        <taxon>Bacilli</taxon>
        <taxon>Bacillales</taxon>
        <taxon>Staphylococcaceae</taxon>
        <taxon>Staphylococcus</taxon>
    </lineage>
</organism>
<dbReference type="RefSeq" id="WP_103373408.1">
    <property type="nucleotide sequence ID" value="NZ_BMCF01000007.1"/>
</dbReference>
<dbReference type="SUPFAM" id="SSF54427">
    <property type="entry name" value="NTF2-like"/>
    <property type="match status" value="1"/>
</dbReference>
<gene>
    <name evidence="1" type="ORF">NCTC13834_00064</name>
</gene>
<dbReference type="InterPro" id="IPR027843">
    <property type="entry name" value="DUF4440"/>
</dbReference>
<dbReference type="Gene3D" id="3.10.450.50">
    <property type="match status" value="1"/>
</dbReference>
<protein>
    <submittedName>
        <fullName evidence="1">Uncharacterized protein</fullName>
    </submittedName>
</protein>
<dbReference type="AlphaFoldDB" id="A0A380GH46"/>
<dbReference type="InterPro" id="IPR032710">
    <property type="entry name" value="NTF2-like_dom_sf"/>
</dbReference>
<reference evidence="1 2" key="1">
    <citation type="submission" date="2018-06" db="EMBL/GenBank/DDBJ databases">
        <authorList>
            <consortium name="Pathogen Informatics"/>
            <person name="Doyle S."/>
        </authorList>
    </citation>
    <scope>NUCLEOTIDE SEQUENCE [LARGE SCALE GENOMIC DNA]</scope>
    <source>
        <strain evidence="1 2">NCTC13834</strain>
    </source>
</reference>
<evidence type="ECO:0000313" key="2">
    <source>
        <dbReference type="Proteomes" id="UP000254412"/>
    </source>
</evidence>
<accession>A0A380GH46</accession>